<dbReference type="PROSITE" id="PS00455">
    <property type="entry name" value="AMP_BINDING"/>
    <property type="match status" value="1"/>
</dbReference>
<dbReference type="PANTHER" id="PTHR43201">
    <property type="entry name" value="ACYL-COA SYNTHETASE"/>
    <property type="match status" value="1"/>
</dbReference>
<dbReference type="Pfam" id="PF00501">
    <property type="entry name" value="AMP-binding"/>
    <property type="match status" value="1"/>
</dbReference>
<reference evidence="5 6" key="1">
    <citation type="submission" date="2018-12" db="EMBL/GenBank/DDBJ databases">
        <title>Draft genome sequences of Mycolicibacterium peregrinum isolated from a pig with lymphadenitis and from soil on the same Japanese pig farm.</title>
        <authorList>
            <person name="Komatsu T."/>
            <person name="Ohya K."/>
            <person name="Sawai K."/>
            <person name="Odoi J.O."/>
            <person name="Otsu K."/>
            <person name="Ota A."/>
            <person name="Ito T."/>
            <person name="Kawai M."/>
            <person name="Maruyama F."/>
        </authorList>
    </citation>
    <scope>NUCLEOTIDE SEQUENCE [LARGE SCALE GENOMIC DNA]</scope>
    <source>
        <strain evidence="5 6">138</strain>
    </source>
</reference>
<accession>A0A4Z0HW15</accession>
<dbReference type="Gene3D" id="3.40.50.12780">
    <property type="entry name" value="N-terminal domain of ligase-like"/>
    <property type="match status" value="1"/>
</dbReference>
<organism evidence="5 6">
    <name type="scientific">Mycolicibacterium peregrinum</name>
    <name type="common">Mycobacterium peregrinum</name>
    <dbReference type="NCBI Taxonomy" id="43304"/>
    <lineage>
        <taxon>Bacteria</taxon>
        <taxon>Bacillati</taxon>
        <taxon>Actinomycetota</taxon>
        <taxon>Actinomycetes</taxon>
        <taxon>Mycobacteriales</taxon>
        <taxon>Mycobacteriaceae</taxon>
        <taxon>Mycolicibacterium</taxon>
    </lineage>
</organism>
<dbReference type="GO" id="GO:0031956">
    <property type="term" value="F:medium-chain fatty acid-CoA ligase activity"/>
    <property type="evidence" value="ECO:0007669"/>
    <property type="project" value="TreeGrafter"/>
</dbReference>
<proteinExistence type="inferred from homology"/>
<dbReference type="InterPro" id="IPR025110">
    <property type="entry name" value="AMP-bd_C"/>
</dbReference>
<keyword evidence="6" id="KW-1185">Reference proteome</keyword>
<dbReference type="SUPFAM" id="SSF56801">
    <property type="entry name" value="Acetyl-CoA synthetase-like"/>
    <property type="match status" value="1"/>
</dbReference>
<evidence type="ECO:0000313" key="6">
    <source>
        <dbReference type="Proteomes" id="UP000297792"/>
    </source>
</evidence>
<evidence type="ECO:0000256" key="1">
    <source>
        <dbReference type="ARBA" id="ARBA00006432"/>
    </source>
</evidence>
<sequence length="534" mass="56861">MSSQSAYRPADTSAELIDHTVGELLALRAAAKPDQVALVGVRHGDGRPRRLTYQELDREARAVAAALRTRLPVGAHIAVWAPNVVEWPIIAYGVALAGMVLVAIDPTLRPTELEFALRQSDTGLLLHADAYRGYDMAAAASEVCAALPTHRLSLTEFFAEPVAEESVEPWNGECSEVAMLQFTSGTTGTPKAVVLRHRSIINVAKLTVEAAGVKEGAVCLSPLPMFHTAGCVISMLGPLWVGGTLVLMDRFDAGEVLEAIVDEGVDVFFYVPALLAALTRLQIESPRQGVTLELMMGGASQVPASLIDDAMTAFGGSVINLYGQTELAPVLSLTRPDDARGDQLGTVGRPLPHVDCKVVDPGSGALRGMGEVGEICARGYQQFVEYWKDPGATAAALDADGFVRTGDLGSMDERGFLTIVGRLKEIIDRGGENVSPVEVETAMSGCDGLADCVVIGLPDYRLGQQVAAVVVFDGSVGHLPLAVSDLEFYARARLSPHKIPRRWFVADELPKTATGKVRRVVVRDAVLAGGFTQM</sequence>
<dbReference type="RefSeq" id="WP_036446634.1">
    <property type="nucleotide sequence ID" value="NZ_RWJZ01000001.1"/>
</dbReference>
<dbReference type="Proteomes" id="UP000297792">
    <property type="component" value="Unassembled WGS sequence"/>
</dbReference>
<evidence type="ECO:0000259" key="4">
    <source>
        <dbReference type="Pfam" id="PF13193"/>
    </source>
</evidence>
<gene>
    <name evidence="5" type="ORF">EJD98_02295</name>
</gene>
<keyword evidence="2 5" id="KW-0436">Ligase</keyword>
<protein>
    <submittedName>
        <fullName evidence="5">Long-chain fatty acid--CoA ligase</fullName>
    </submittedName>
</protein>
<dbReference type="InterPro" id="IPR000873">
    <property type="entry name" value="AMP-dep_synth/lig_dom"/>
</dbReference>
<dbReference type="GO" id="GO:0006631">
    <property type="term" value="P:fatty acid metabolic process"/>
    <property type="evidence" value="ECO:0007669"/>
    <property type="project" value="TreeGrafter"/>
</dbReference>
<dbReference type="PANTHER" id="PTHR43201:SF5">
    <property type="entry name" value="MEDIUM-CHAIN ACYL-COA LIGASE ACSF2, MITOCHONDRIAL"/>
    <property type="match status" value="1"/>
</dbReference>
<feature type="domain" description="AMP-binding enzyme C-terminal" evidence="4">
    <location>
        <begin position="438"/>
        <end position="516"/>
    </location>
</feature>
<comment type="caution">
    <text evidence="5">The sequence shown here is derived from an EMBL/GenBank/DDBJ whole genome shotgun (WGS) entry which is preliminary data.</text>
</comment>
<feature type="domain" description="AMP-dependent synthetase/ligase" evidence="3">
    <location>
        <begin position="28"/>
        <end position="387"/>
    </location>
</feature>
<dbReference type="InterPro" id="IPR042099">
    <property type="entry name" value="ANL_N_sf"/>
</dbReference>
<dbReference type="InterPro" id="IPR020845">
    <property type="entry name" value="AMP-binding_CS"/>
</dbReference>
<evidence type="ECO:0000313" key="5">
    <source>
        <dbReference type="EMBL" id="TGB47757.1"/>
    </source>
</evidence>
<name>A0A4Z0HW15_MYCPR</name>
<dbReference type="Gene3D" id="3.30.300.30">
    <property type="match status" value="1"/>
</dbReference>
<dbReference type="InterPro" id="IPR045851">
    <property type="entry name" value="AMP-bd_C_sf"/>
</dbReference>
<dbReference type="Pfam" id="PF13193">
    <property type="entry name" value="AMP-binding_C"/>
    <property type="match status" value="1"/>
</dbReference>
<evidence type="ECO:0000256" key="2">
    <source>
        <dbReference type="ARBA" id="ARBA00022598"/>
    </source>
</evidence>
<comment type="similarity">
    <text evidence="1">Belongs to the ATP-dependent AMP-binding enzyme family.</text>
</comment>
<dbReference type="EMBL" id="RWKA01000001">
    <property type="protein sequence ID" value="TGB47757.1"/>
    <property type="molecule type" value="Genomic_DNA"/>
</dbReference>
<evidence type="ECO:0000259" key="3">
    <source>
        <dbReference type="Pfam" id="PF00501"/>
    </source>
</evidence>
<dbReference type="AlphaFoldDB" id="A0A4Z0HW15"/>